<dbReference type="InterPro" id="IPR000792">
    <property type="entry name" value="Tscrpt_reg_LuxR_C"/>
</dbReference>
<dbReference type="AlphaFoldDB" id="A0A810MVP7"/>
<dbReference type="InterPro" id="IPR036388">
    <property type="entry name" value="WH-like_DNA-bd_sf"/>
</dbReference>
<keyword evidence="4" id="KW-1185">Reference proteome</keyword>
<dbReference type="SUPFAM" id="SSF46894">
    <property type="entry name" value="C-terminal effector domain of the bipartite response regulators"/>
    <property type="match status" value="1"/>
</dbReference>
<gene>
    <name evidence="3" type="ORF">Prubr_10900</name>
</gene>
<name>A0A810MVP7_9ACTN</name>
<dbReference type="InterPro" id="IPR016032">
    <property type="entry name" value="Sig_transdc_resp-reg_C-effctor"/>
</dbReference>
<dbReference type="GO" id="GO:0003677">
    <property type="term" value="F:DNA binding"/>
    <property type="evidence" value="ECO:0007669"/>
    <property type="project" value="InterPro"/>
</dbReference>
<dbReference type="EMBL" id="AP023359">
    <property type="protein sequence ID" value="BCJ64069.1"/>
    <property type="molecule type" value="Genomic_DNA"/>
</dbReference>
<organism evidence="3 4">
    <name type="scientific">Polymorphospora rubra</name>
    <dbReference type="NCBI Taxonomy" id="338584"/>
    <lineage>
        <taxon>Bacteria</taxon>
        <taxon>Bacillati</taxon>
        <taxon>Actinomycetota</taxon>
        <taxon>Actinomycetes</taxon>
        <taxon>Micromonosporales</taxon>
        <taxon>Micromonosporaceae</taxon>
        <taxon>Polymorphospora</taxon>
    </lineage>
</organism>
<dbReference type="PANTHER" id="PTHR34293">
    <property type="entry name" value="HTH-TYPE TRANSCRIPTIONAL REGULATOR TRMBL2"/>
    <property type="match status" value="1"/>
</dbReference>
<accession>A0A810MVP7</accession>
<sequence>MFRSLGLSTTAEAVYRAMLAEPTWGVVELAGALGVSAGQVHDALDELIELALVRESGDRLRPTNPEVGLAALLARAKAGIARQQYEIEATQAAIEALAEAHGESRRRDRLVRLDTLEAVRDRLEHLAALARSECLSFIPGGARKFDAIAVSRPFHQLALERGITVRAVCQDSFRNDPETSAYTRWFSEMGGEARTVPLIHFQLTIVDSRLALLPIDPADPRKGAIEIHSPSVTTAVCALFDQVWSSATPFGSAAPIDDNGLEPPERELLRLLGDGHTDESAARRLGLSVRTIQRMMSDLTDRLGAASRFQAGANAVRQRWL</sequence>
<reference evidence="3" key="1">
    <citation type="submission" date="2020-08" db="EMBL/GenBank/DDBJ databases">
        <title>Whole genome shotgun sequence of Polymorphospora rubra NBRC 101157.</title>
        <authorList>
            <person name="Komaki H."/>
            <person name="Tamura T."/>
        </authorList>
    </citation>
    <scope>NUCLEOTIDE SEQUENCE</scope>
    <source>
        <strain evidence="3">NBRC 101157</strain>
    </source>
</reference>
<dbReference type="CDD" id="cd06170">
    <property type="entry name" value="LuxR_C_like"/>
    <property type="match status" value="1"/>
</dbReference>
<dbReference type="InterPro" id="IPR036390">
    <property type="entry name" value="WH_DNA-bd_sf"/>
</dbReference>
<protein>
    <submittedName>
        <fullName evidence="3">Transcriptional regulator</fullName>
    </submittedName>
</protein>
<dbReference type="PROSITE" id="PS50043">
    <property type="entry name" value="HTH_LUXR_2"/>
    <property type="match status" value="1"/>
</dbReference>
<proteinExistence type="predicted"/>
<dbReference type="SMART" id="SM00421">
    <property type="entry name" value="HTH_LUXR"/>
    <property type="match status" value="1"/>
</dbReference>
<dbReference type="GO" id="GO:0006355">
    <property type="term" value="P:regulation of DNA-templated transcription"/>
    <property type="evidence" value="ECO:0007669"/>
    <property type="project" value="InterPro"/>
</dbReference>
<dbReference type="Gene3D" id="1.10.10.10">
    <property type="entry name" value="Winged helix-like DNA-binding domain superfamily/Winged helix DNA-binding domain"/>
    <property type="match status" value="2"/>
</dbReference>
<dbReference type="PANTHER" id="PTHR34293:SF1">
    <property type="entry name" value="HTH-TYPE TRANSCRIPTIONAL REGULATOR TRMBL2"/>
    <property type="match status" value="1"/>
</dbReference>
<evidence type="ECO:0000259" key="2">
    <source>
        <dbReference type="PROSITE" id="PS50043"/>
    </source>
</evidence>
<dbReference type="Proteomes" id="UP000680866">
    <property type="component" value="Chromosome"/>
</dbReference>
<dbReference type="SUPFAM" id="SSF46785">
    <property type="entry name" value="Winged helix' DNA-binding domain"/>
    <property type="match status" value="1"/>
</dbReference>
<evidence type="ECO:0000313" key="3">
    <source>
        <dbReference type="EMBL" id="BCJ64069.1"/>
    </source>
</evidence>
<dbReference type="InterPro" id="IPR051797">
    <property type="entry name" value="TrmB-like"/>
</dbReference>
<keyword evidence="1" id="KW-0175">Coiled coil</keyword>
<dbReference type="RefSeq" id="WP_212822196.1">
    <property type="nucleotide sequence ID" value="NZ_AP023359.1"/>
</dbReference>
<dbReference type="KEGG" id="pry:Prubr_10900"/>
<evidence type="ECO:0000256" key="1">
    <source>
        <dbReference type="SAM" id="Coils"/>
    </source>
</evidence>
<feature type="coiled-coil region" evidence="1">
    <location>
        <begin position="80"/>
        <end position="133"/>
    </location>
</feature>
<evidence type="ECO:0000313" key="4">
    <source>
        <dbReference type="Proteomes" id="UP000680866"/>
    </source>
</evidence>
<feature type="domain" description="HTH luxR-type" evidence="2">
    <location>
        <begin position="254"/>
        <end position="319"/>
    </location>
</feature>